<proteinExistence type="predicted"/>
<dbReference type="EMBL" id="JAGZFP010000020">
    <property type="protein sequence ID" value="MBS5359003.1"/>
    <property type="molecule type" value="Genomic_DNA"/>
</dbReference>
<reference evidence="1" key="1">
    <citation type="submission" date="2021-02" db="EMBL/GenBank/DDBJ databases">
        <title>Infant gut strain persistence is associated with maternal origin, phylogeny, and functional potential including surface adhesion and iron acquisition.</title>
        <authorList>
            <person name="Lou Y.C."/>
        </authorList>
    </citation>
    <scope>NUCLEOTIDE SEQUENCE</scope>
    <source>
        <strain evidence="1">L3_098_011G1_dasL3_098_011G1_concoct_7</strain>
    </source>
</reference>
<dbReference type="AlphaFoldDB" id="A0A943DIE3"/>
<organism evidence="1 2">
    <name type="scientific">Streptococcus parasanguinis</name>
    <dbReference type="NCBI Taxonomy" id="1318"/>
    <lineage>
        <taxon>Bacteria</taxon>
        <taxon>Bacillati</taxon>
        <taxon>Bacillota</taxon>
        <taxon>Bacilli</taxon>
        <taxon>Lactobacillales</taxon>
        <taxon>Streptococcaceae</taxon>
        <taxon>Streptococcus</taxon>
    </lineage>
</organism>
<protein>
    <recommendedName>
        <fullName evidence="3">RNA polymerase sigma-70 region 4 domain-containing protein</fullName>
    </recommendedName>
</protein>
<dbReference type="SUPFAM" id="SSF88659">
    <property type="entry name" value="Sigma3 and sigma4 domains of RNA polymerase sigma factors"/>
    <property type="match status" value="1"/>
</dbReference>
<dbReference type="Gene3D" id="1.10.10.10">
    <property type="entry name" value="Winged helix-like DNA-binding domain superfamily/Winged helix DNA-binding domain"/>
    <property type="match status" value="1"/>
</dbReference>
<sequence>MANDEIEFLDLFLENNSKLLNLYSNRKIEKLKALFKNSLNNLSKDTDIFDEIFMVECLGKKIGQSKIYDKAHSISEFIQLLEIVDWQSEGLLSVSEKLRDQLDEYSRVLKQVEHQFEIDKWKNFVYFLKNTYIKENKIESEGLDKRVLEYLITDGYLEFDQSGSYIMIAIDNMSFKNDLIELFCLNQEFYRNHKINTDENENKLITLDDYLSQDFANKNYLLLRIQGKTLQEIGEIHGVSKERARQKINKIISKMPEIHEIEEFRDIYSKYRISKDIFVNVFHSDERVYEILSLLYKKGNQDIVSYILEGDFSDDVKQFIVATSGKYLHKGEKKQLTREFVIIDILYRNKDLQKYFSLDDIYYLYMEEVSRYPKLKIKSSRNLASLLDRYSKIIFSLKDGYRFHDLDYNSEIRDELIEVFNSIPDGAYNMNWVFNNNLGLMNELDIINGSELHFFCKKYDIYSDDMNLGRNPEFVKGELTKREYVLSELKEFNGRSVDVFIRYMNENFGLNIDSFTSYLFSEFTSNIHNRTIFFKEDNQSNQLASLKILLTEELYEKNEFYGIVSQTFSPSMISKQLIFELGYVEKGNIVISKNYRSAFSALEKYILSNEIFTVENRALFKTNEYFNVIQKLEKNLNILKVSDTSYINIEHFVQKGFDKNRFLQFISRVNDFTHEGEYFSIISLINNGFSDRLLEDGFELISLDRLISVSDKVKAVSVGFPNIYCRSEVKRNLNDFLIDELLKCGSANVENFTIDLNSKYGLSLDEYNVRTRLIDMGSYYSNVTNKIYILKEDYLNEGYNERY</sequence>
<dbReference type="InterPro" id="IPR036388">
    <property type="entry name" value="WH-like_DNA-bd_sf"/>
</dbReference>
<dbReference type="Proteomes" id="UP000709219">
    <property type="component" value="Unassembled WGS sequence"/>
</dbReference>
<dbReference type="RefSeq" id="WP_247923437.1">
    <property type="nucleotide sequence ID" value="NZ_JALDVF010000002.1"/>
</dbReference>
<comment type="caution">
    <text evidence="1">The sequence shown here is derived from an EMBL/GenBank/DDBJ whole genome shotgun (WGS) entry which is preliminary data.</text>
</comment>
<evidence type="ECO:0000313" key="1">
    <source>
        <dbReference type="EMBL" id="MBS5359003.1"/>
    </source>
</evidence>
<name>A0A943DIE3_STRPA</name>
<evidence type="ECO:0000313" key="2">
    <source>
        <dbReference type="Proteomes" id="UP000709219"/>
    </source>
</evidence>
<accession>A0A943DIE3</accession>
<dbReference type="InterPro" id="IPR013324">
    <property type="entry name" value="RNA_pol_sigma_r3/r4-like"/>
</dbReference>
<evidence type="ECO:0008006" key="3">
    <source>
        <dbReference type="Google" id="ProtNLM"/>
    </source>
</evidence>
<gene>
    <name evidence="1" type="ORF">KHX87_07870</name>
</gene>